<dbReference type="EMBL" id="JQNX01000001">
    <property type="protein sequence ID" value="KIE59400.1"/>
    <property type="molecule type" value="Genomic_DNA"/>
</dbReference>
<dbReference type="HAMAP" id="MF_02040">
    <property type="entry name" value="Mrp_NBP35"/>
    <property type="match status" value="1"/>
</dbReference>
<dbReference type="Proteomes" id="UP000031594">
    <property type="component" value="Unassembled WGS sequence"/>
</dbReference>
<dbReference type="Pfam" id="PF01883">
    <property type="entry name" value="FeS_assembly_P"/>
    <property type="match status" value="1"/>
</dbReference>
<dbReference type="GO" id="GO:0005524">
    <property type="term" value="F:ATP binding"/>
    <property type="evidence" value="ECO:0007669"/>
    <property type="project" value="UniProtKB-UniRule"/>
</dbReference>
<dbReference type="SUPFAM" id="SSF117916">
    <property type="entry name" value="Fe-S cluster assembly (FSCA) domain-like"/>
    <property type="match status" value="1"/>
</dbReference>
<dbReference type="GO" id="GO:0140663">
    <property type="term" value="F:ATP-dependent FeS chaperone activity"/>
    <property type="evidence" value="ECO:0007669"/>
    <property type="project" value="InterPro"/>
</dbReference>
<accession>A0A0C1V6P6</accession>
<dbReference type="InterPro" id="IPR002744">
    <property type="entry name" value="MIP18-like"/>
</dbReference>
<evidence type="ECO:0000313" key="11">
    <source>
        <dbReference type="EMBL" id="QDQ42617.1"/>
    </source>
</evidence>
<dbReference type="GO" id="GO:0046872">
    <property type="term" value="F:metal ion binding"/>
    <property type="evidence" value="ECO:0007669"/>
    <property type="project" value="UniProtKB-KW"/>
</dbReference>
<reference evidence="13" key="3">
    <citation type="submission" date="2019-03" db="EMBL/GenBank/DDBJ databases">
        <title>Complete genome of Methylacidiphilum kamchatkense Kam1.</title>
        <authorList>
            <person name="Kruse T."/>
            <person name="Murarilal Ratnadevi C."/>
            <person name="Erikstad H.-A."/>
            <person name="Birkeland N.-K."/>
        </authorList>
    </citation>
    <scope>NUCLEOTIDE SEQUENCE [LARGE SCALE GENOMIC DNA]</scope>
    <source>
        <strain evidence="13">kam1</strain>
    </source>
</reference>
<comment type="subunit">
    <text evidence="8">Homodimer.</text>
</comment>
<dbReference type="KEGG" id="mkc:kam1_1394"/>
<comment type="similarity">
    <text evidence="2">In the C-terminal section; belongs to the Mrp/NBP35 ATP-binding proteins family.</text>
</comment>
<dbReference type="PANTHER" id="PTHR42961">
    <property type="entry name" value="IRON-SULFUR PROTEIN NUBPL"/>
    <property type="match status" value="1"/>
</dbReference>
<comment type="function">
    <text evidence="8">Binds and transfers iron-sulfur (Fe-S) clusters to target apoproteins. Can hydrolyze ATP.</text>
</comment>
<comment type="similarity">
    <text evidence="1">In the N-terminal section; belongs to the MIP18 family.</text>
</comment>
<dbReference type="InterPro" id="IPR000808">
    <property type="entry name" value="Mrp-like_CS"/>
</dbReference>
<feature type="binding site" evidence="8">
    <location>
        <begin position="106"/>
        <end position="113"/>
    </location>
    <ligand>
        <name>ATP</name>
        <dbReference type="ChEBI" id="CHEBI:30616"/>
    </ligand>
</feature>
<dbReference type="OrthoDB" id="9809679at2"/>
<reference evidence="11" key="2">
    <citation type="journal article" date="2019" name="BMC Genomics">
        <title>Complete genome sequence analysis of the thermoacidophilic verrucomicrobial methanotroph 'Candidatus Methylacidiphilum kamchatkense' strain Kam1 and comparison with its closest relatives.</title>
        <authorList>
            <person name="Kruse T."/>
            <person name="Ratnadevi C.M."/>
            <person name="Erikstad H.A."/>
            <person name="Birkeland N.K."/>
        </authorList>
    </citation>
    <scope>NUCLEOTIDE SEQUENCE</scope>
    <source>
        <strain evidence="11">Kam1</strain>
    </source>
</reference>
<keyword evidence="6 8" id="KW-0408">Iron</keyword>
<dbReference type="Gene3D" id="3.30.300.130">
    <property type="entry name" value="Fe-S cluster assembly (FSCA)"/>
    <property type="match status" value="1"/>
</dbReference>
<dbReference type="GO" id="GO:0051539">
    <property type="term" value="F:4 iron, 4 sulfur cluster binding"/>
    <property type="evidence" value="ECO:0007669"/>
    <property type="project" value="TreeGrafter"/>
</dbReference>
<dbReference type="Gene3D" id="3.40.50.300">
    <property type="entry name" value="P-loop containing nucleotide triphosphate hydrolases"/>
    <property type="match status" value="1"/>
</dbReference>
<comment type="similarity">
    <text evidence="8">Belongs to the Mrp/NBP35 ATP-binding proteins family.</text>
</comment>
<evidence type="ECO:0000256" key="4">
    <source>
        <dbReference type="ARBA" id="ARBA00022741"/>
    </source>
</evidence>
<sequence>MPELKKEEILNQLRKVRYPGFSRDIVSFGLVKEIETTDESIYIKLELSSLNPDIPEQLEREIKTTLSSMTAISNIQVVIKRPEAPLTQRMAPKGSEIKHIIAVASGKGGVGKSTVAANLACAFHKIGFHVGLCDCDIYGPSISMMFGTVESPQISVDEQLIPIERYGLKLMSMGFLLESDQPAVLRGPLVTRYTQEFLKNVDWGNLDFLVLDLPPGTGDIQLTIVQTVRLSGAVIVTTPQEVALVDARKAVSMFKKVNVPILGILENMSYFLCPSDNKKYDLFGSGGGKREAEKLKVPFLGEIPIEAELRISSDHGMPIVLSDPDRQTSKVFLEAAKKIVDFLK</sequence>
<keyword evidence="5 8" id="KW-0067">ATP-binding</keyword>
<evidence type="ECO:0000259" key="9">
    <source>
        <dbReference type="Pfam" id="PF01883"/>
    </source>
</evidence>
<dbReference type="FunFam" id="3.40.50.300:FF:001119">
    <property type="entry name" value="Iron-sulfur cluster carrier protein"/>
    <property type="match status" value="1"/>
</dbReference>
<dbReference type="PROSITE" id="PS01215">
    <property type="entry name" value="MRP"/>
    <property type="match status" value="1"/>
</dbReference>
<evidence type="ECO:0000256" key="5">
    <source>
        <dbReference type="ARBA" id="ARBA00022840"/>
    </source>
</evidence>
<dbReference type="GO" id="GO:0016226">
    <property type="term" value="P:iron-sulfur cluster assembly"/>
    <property type="evidence" value="ECO:0007669"/>
    <property type="project" value="InterPro"/>
</dbReference>
<dbReference type="SUPFAM" id="SSF52540">
    <property type="entry name" value="P-loop containing nucleoside triphosphate hydrolases"/>
    <property type="match status" value="1"/>
</dbReference>
<evidence type="ECO:0000256" key="7">
    <source>
        <dbReference type="ARBA" id="ARBA00023014"/>
    </source>
</evidence>
<dbReference type="GO" id="GO:0016887">
    <property type="term" value="F:ATP hydrolysis activity"/>
    <property type="evidence" value="ECO:0007669"/>
    <property type="project" value="UniProtKB-UniRule"/>
</dbReference>
<dbReference type="STRING" id="1202785.A946_01520"/>
<name>A0A0C1V6P6_9BACT</name>
<reference evidence="10 12" key="1">
    <citation type="submission" date="2014-08" db="EMBL/GenBank/DDBJ databases">
        <title>Methylacidiphilum kamchatkense strain Kam1 draft genome sequence.</title>
        <authorList>
            <person name="Birkeland N.-K."/>
            <person name="Erikstad H.A."/>
        </authorList>
    </citation>
    <scope>NUCLEOTIDE SEQUENCE [LARGE SCALE GENOMIC DNA]</scope>
    <source>
        <strain evidence="10 12">Kam1</strain>
    </source>
</reference>
<dbReference type="InterPro" id="IPR034904">
    <property type="entry name" value="FSCA_dom_sf"/>
</dbReference>
<dbReference type="InterPro" id="IPR027417">
    <property type="entry name" value="P-loop_NTPase"/>
</dbReference>
<evidence type="ECO:0000313" key="10">
    <source>
        <dbReference type="EMBL" id="KIE59400.1"/>
    </source>
</evidence>
<gene>
    <name evidence="10" type="ORF">A946_01520</name>
    <name evidence="11" type="ORF">kam1_1394</name>
</gene>
<keyword evidence="4 8" id="KW-0547">Nucleotide-binding</keyword>
<evidence type="ECO:0000313" key="13">
    <source>
        <dbReference type="Proteomes" id="UP000315925"/>
    </source>
</evidence>
<keyword evidence="7 8" id="KW-0411">Iron-sulfur</keyword>
<dbReference type="PANTHER" id="PTHR42961:SF2">
    <property type="entry name" value="IRON-SULFUR PROTEIN NUBPL"/>
    <property type="match status" value="1"/>
</dbReference>
<keyword evidence="3 8" id="KW-0479">Metal-binding</keyword>
<protein>
    <recommendedName>
        <fullName evidence="8">Iron-sulfur cluster carrier protein</fullName>
    </recommendedName>
</protein>
<evidence type="ECO:0000256" key="3">
    <source>
        <dbReference type="ARBA" id="ARBA00022723"/>
    </source>
</evidence>
<keyword evidence="8" id="KW-0378">Hydrolase</keyword>
<dbReference type="Pfam" id="PF10609">
    <property type="entry name" value="ParA"/>
    <property type="match status" value="1"/>
</dbReference>
<evidence type="ECO:0000256" key="2">
    <source>
        <dbReference type="ARBA" id="ARBA00008205"/>
    </source>
</evidence>
<dbReference type="AlphaFoldDB" id="A0A0C1V6P6"/>
<dbReference type="InterPro" id="IPR044304">
    <property type="entry name" value="NUBPL-like"/>
</dbReference>
<dbReference type="Proteomes" id="UP000315925">
    <property type="component" value="Chromosome"/>
</dbReference>
<evidence type="ECO:0000256" key="8">
    <source>
        <dbReference type="HAMAP-Rule" id="MF_02040"/>
    </source>
</evidence>
<proteinExistence type="inferred from homology"/>
<evidence type="ECO:0000256" key="1">
    <source>
        <dbReference type="ARBA" id="ARBA00007352"/>
    </source>
</evidence>
<dbReference type="CDD" id="cd02037">
    <property type="entry name" value="Mrp_NBP35"/>
    <property type="match status" value="1"/>
</dbReference>
<dbReference type="RefSeq" id="WP_039720663.1">
    <property type="nucleotide sequence ID" value="NZ_CP037899.1"/>
</dbReference>
<dbReference type="InterPro" id="IPR033756">
    <property type="entry name" value="YlxH/NBP35"/>
</dbReference>
<dbReference type="EMBL" id="CP037899">
    <property type="protein sequence ID" value="QDQ42617.1"/>
    <property type="molecule type" value="Genomic_DNA"/>
</dbReference>
<feature type="domain" description="MIP18 family-like" evidence="9">
    <location>
        <begin position="6"/>
        <end position="69"/>
    </location>
</feature>
<evidence type="ECO:0000256" key="6">
    <source>
        <dbReference type="ARBA" id="ARBA00023004"/>
    </source>
</evidence>
<evidence type="ECO:0000313" key="12">
    <source>
        <dbReference type="Proteomes" id="UP000031594"/>
    </source>
</evidence>
<keyword evidence="12" id="KW-1185">Reference proteome</keyword>
<organism evidence="11 13">
    <name type="scientific">Methylacidiphilum kamchatkense Kam1</name>
    <dbReference type="NCBI Taxonomy" id="1202785"/>
    <lineage>
        <taxon>Bacteria</taxon>
        <taxon>Pseudomonadati</taxon>
        <taxon>Verrucomicrobiota</taxon>
        <taxon>Methylacidiphilae</taxon>
        <taxon>Methylacidiphilales</taxon>
        <taxon>Methylacidiphilaceae</taxon>
        <taxon>Methylacidiphilum (ex Ratnadevi et al. 2023)</taxon>
    </lineage>
</organism>
<dbReference type="InterPro" id="IPR019591">
    <property type="entry name" value="Mrp/NBP35_ATP-bd"/>
</dbReference>